<dbReference type="EMBL" id="MUAJ01000034">
    <property type="protein sequence ID" value="OOR09980.1"/>
    <property type="molecule type" value="Genomic_DNA"/>
</dbReference>
<evidence type="ECO:0000256" key="7">
    <source>
        <dbReference type="ARBA" id="ARBA00023004"/>
    </source>
</evidence>
<dbReference type="Proteomes" id="UP000190906">
    <property type="component" value="Unassembled WGS sequence"/>
</dbReference>
<dbReference type="AlphaFoldDB" id="A0A1S9TJB9"/>
<organism evidence="12 13">
    <name type="scientific">Bacillus cereus</name>
    <dbReference type="NCBI Taxonomy" id="1396"/>
    <lineage>
        <taxon>Bacteria</taxon>
        <taxon>Bacillati</taxon>
        <taxon>Bacillota</taxon>
        <taxon>Bacilli</taxon>
        <taxon>Bacillales</taxon>
        <taxon>Bacillaceae</taxon>
        <taxon>Bacillus</taxon>
        <taxon>Bacillus cereus group</taxon>
    </lineage>
</organism>
<feature type="domain" description="DyP dimeric alpha+beta barrel" evidence="11">
    <location>
        <begin position="12"/>
        <end position="163"/>
    </location>
</feature>
<evidence type="ECO:0000259" key="11">
    <source>
        <dbReference type="Pfam" id="PF21105"/>
    </source>
</evidence>
<accession>A0A1S9TJB9</accession>
<dbReference type="PANTHER" id="PTHR30521">
    <property type="entry name" value="DEFERROCHELATASE/PEROXIDASE"/>
    <property type="match status" value="1"/>
</dbReference>
<dbReference type="PROSITE" id="PS51404">
    <property type="entry name" value="DYP_PEROXIDASE"/>
    <property type="match status" value="1"/>
</dbReference>
<dbReference type="RefSeq" id="WP_078205360.1">
    <property type="nucleotide sequence ID" value="NZ_MUAJ01000034.1"/>
</dbReference>
<keyword evidence="7" id="KW-0408">Iron</keyword>
<dbReference type="Pfam" id="PF20628">
    <property type="entry name" value="Dyp_perox_C"/>
    <property type="match status" value="1"/>
</dbReference>
<comment type="similarity">
    <text evidence="8">Belongs to the DyP-type peroxidase family.</text>
</comment>
<dbReference type="InterPro" id="IPR011008">
    <property type="entry name" value="Dimeric_a/b-barrel"/>
</dbReference>
<evidence type="ECO:0000313" key="12">
    <source>
        <dbReference type="EMBL" id="OOR09980.1"/>
    </source>
</evidence>
<evidence type="ECO:0000256" key="9">
    <source>
        <dbReference type="SAM" id="MobiDB-lite"/>
    </source>
</evidence>
<keyword evidence="2" id="KW-0575">Peroxidase</keyword>
<feature type="region of interest" description="Disordered" evidence="9">
    <location>
        <begin position="252"/>
        <end position="274"/>
    </location>
</feature>
<dbReference type="GO" id="GO:0046872">
    <property type="term" value="F:metal ion binding"/>
    <property type="evidence" value="ECO:0007669"/>
    <property type="project" value="UniProtKB-KW"/>
</dbReference>
<dbReference type="SUPFAM" id="SSF54909">
    <property type="entry name" value="Dimeric alpha+beta barrel"/>
    <property type="match status" value="1"/>
</dbReference>
<dbReference type="InterPro" id="IPR049509">
    <property type="entry name" value="DyP_N"/>
</dbReference>
<dbReference type="InterPro" id="IPR048328">
    <property type="entry name" value="Dyp_perox_C"/>
</dbReference>
<evidence type="ECO:0000256" key="4">
    <source>
        <dbReference type="ARBA" id="ARBA00022723"/>
    </source>
</evidence>
<evidence type="ECO:0000256" key="6">
    <source>
        <dbReference type="ARBA" id="ARBA00023002"/>
    </source>
</evidence>
<comment type="caution">
    <text evidence="12">The sequence shown here is derived from an EMBL/GenBank/DDBJ whole genome shotgun (WGS) entry which is preliminary data.</text>
</comment>
<dbReference type="GO" id="GO:0005829">
    <property type="term" value="C:cytosol"/>
    <property type="evidence" value="ECO:0007669"/>
    <property type="project" value="TreeGrafter"/>
</dbReference>
<sequence length="515" mass="57995">MALDEPIIEIDDIQGNSLAGFNKDFQNLLFLKITQPDTAKKWIRDLAPQISSLNEVLQFNNLFKSLRVRLNGEDPHGLAATWVNIAFTFEGLKKLIPEEAEHFKKDEAFSQGMAARSKVLGDRLDHQNWVIGGPTNLPDLLLIVASDTEDFLIQRMNSIKESSKVNGGLELIHEENGRTLMDTNKPGHEHFGYKDGISQPGIRGLKSDKPEDFLTARLIDPNDERAQSFSKPGEPLIWPGQFVLGYQKQNKNDLIQPEPKPDPDSDSDTDTLAGLPDWARNGSFLVFRRLQQDVAALNKFVENMSTEAGMNSDLLGAKLIGRWKSGAPLIRAKEEDNPPIGNDEFTSNHFSYENPEPAIKLTQDVGNQEISSAEEDSEGKICPFAAHVRKLNPRDVRSAEFNRTKMLLRRGIPYGKSFELAPDEERGLLFMTYQASIEDQFEFMQQAWANDINFPSDLDGEDPIVGQKDNDGEKHTFKLPEKDKSINFMQEWVTMTGGAYFFQPSIKALRETLTI</sequence>
<dbReference type="GO" id="GO:0004601">
    <property type="term" value="F:peroxidase activity"/>
    <property type="evidence" value="ECO:0007669"/>
    <property type="project" value="UniProtKB-KW"/>
</dbReference>
<keyword evidence="5" id="KW-0732">Signal</keyword>
<keyword evidence="4" id="KW-0479">Metal-binding</keyword>
<protein>
    <recommendedName>
        <fullName evidence="14">Peroxidase</fullName>
    </recommendedName>
</protein>
<evidence type="ECO:0000256" key="2">
    <source>
        <dbReference type="ARBA" id="ARBA00022559"/>
    </source>
</evidence>
<evidence type="ECO:0000256" key="1">
    <source>
        <dbReference type="ARBA" id="ARBA00001970"/>
    </source>
</evidence>
<evidence type="ECO:0000256" key="8">
    <source>
        <dbReference type="ARBA" id="ARBA00025737"/>
    </source>
</evidence>
<evidence type="ECO:0000259" key="10">
    <source>
        <dbReference type="Pfam" id="PF20628"/>
    </source>
</evidence>
<comment type="cofactor">
    <cofactor evidence="1">
        <name>heme b</name>
        <dbReference type="ChEBI" id="CHEBI:60344"/>
    </cofactor>
</comment>
<evidence type="ECO:0000256" key="3">
    <source>
        <dbReference type="ARBA" id="ARBA00022617"/>
    </source>
</evidence>
<evidence type="ECO:0008006" key="14">
    <source>
        <dbReference type="Google" id="ProtNLM"/>
    </source>
</evidence>
<feature type="domain" description="Dyp-type peroxidase C-terminal" evidence="10">
    <location>
        <begin position="273"/>
        <end position="448"/>
    </location>
</feature>
<dbReference type="Pfam" id="PF21105">
    <property type="entry name" value="DyP_N"/>
    <property type="match status" value="1"/>
</dbReference>
<keyword evidence="6" id="KW-0560">Oxidoreductase</keyword>
<dbReference type="InterPro" id="IPR006314">
    <property type="entry name" value="Dyp_peroxidase"/>
</dbReference>
<name>A0A1S9TJB9_BACCE</name>
<evidence type="ECO:0000256" key="5">
    <source>
        <dbReference type="ARBA" id="ARBA00022729"/>
    </source>
</evidence>
<proteinExistence type="inferred from homology"/>
<gene>
    <name evidence="12" type="ORF">BW897_24780</name>
</gene>
<evidence type="ECO:0000313" key="13">
    <source>
        <dbReference type="Proteomes" id="UP000190906"/>
    </source>
</evidence>
<reference evidence="12 13" key="1">
    <citation type="submission" date="2017-01" db="EMBL/GenBank/DDBJ databases">
        <title>Bacillus cereus isolates.</title>
        <authorList>
            <person name="Beno S.M."/>
        </authorList>
    </citation>
    <scope>NUCLEOTIDE SEQUENCE [LARGE SCALE GENOMIC DNA]</scope>
    <source>
        <strain evidence="12 13">FSL H8-0485</strain>
    </source>
</reference>
<keyword evidence="3" id="KW-0349">Heme</keyword>
<dbReference type="GO" id="GO:0020037">
    <property type="term" value="F:heme binding"/>
    <property type="evidence" value="ECO:0007669"/>
    <property type="project" value="InterPro"/>
</dbReference>
<dbReference type="NCBIfam" id="TIGR01413">
    <property type="entry name" value="Dyp_perox_fam"/>
    <property type="match status" value="1"/>
</dbReference>
<dbReference type="PANTHER" id="PTHR30521:SF4">
    <property type="entry name" value="DEFERROCHELATASE"/>
    <property type="match status" value="1"/>
</dbReference>